<keyword evidence="1" id="KW-1133">Transmembrane helix</keyword>
<keyword evidence="1" id="KW-0812">Transmembrane</keyword>
<gene>
    <name evidence="2" type="ORF">Glove_360g133</name>
</gene>
<keyword evidence="3" id="KW-1185">Reference proteome</keyword>
<feature type="transmembrane region" description="Helical" evidence="1">
    <location>
        <begin position="956"/>
        <end position="974"/>
    </location>
</feature>
<proteinExistence type="predicted"/>
<keyword evidence="1" id="KW-0472">Membrane</keyword>
<evidence type="ECO:0000313" key="2">
    <source>
        <dbReference type="EMBL" id="RHZ59939.1"/>
    </source>
</evidence>
<protein>
    <submittedName>
        <fullName evidence="2">Uncharacterized protein</fullName>
    </submittedName>
</protein>
<organism evidence="2 3">
    <name type="scientific">Diversispora epigaea</name>
    <dbReference type="NCBI Taxonomy" id="1348612"/>
    <lineage>
        <taxon>Eukaryota</taxon>
        <taxon>Fungi</taxon>
        <taxon>Fungi incertae sedis</taxon>
        <taxon>Mucoromycota</taxon>
        <taxon>Glomeromycotina</taxon>
        <taxon>Glomeromycetes</taxon>
        <taxon>Diversisporales</taxon>
        <taxon>Diversisporaceae</taxon>
        <taxon>Diversispora</taxon>
    </lineage>
</organism>
<sequence>MDNDQNKKYNYNSLNIFSSRRRINSNNTDNKTLRRLSDDESIEIEIDRNDLISENLLNSESYKIDACVFSPNGEHIATYSSEQGKIQIWKFDEEENSQLFWQSGPLHSGLKPRDYWQKRKSFAPAFPSGIYMSNVDFALCNDAKFVALSAIKLPQDENEPTPFELVNPPHNRRDDVLYTYVMKTQQFRPVFRRDLIKLKGSIKFTDDGESFVACNVEHDYLNSNEGNFVYVFSTNHWRVQHKLIVNVFAASLRVIPHPWIQIKIVKSALLQGYFVFIEQWDIASLWSLSTGQLLTRFKCNQKDSFLDADASPTLFSLSHNKQMLATWTSKGILTIFLCQGGLIFSSSISDATAQEKSGNDSIKKELLWLESDEHVMTINANETGDRHFLQIWDIYTCKSIISYDNLENNFLFEPNGADFYITYKDSNLKMHRISTPTSKNQKPMENLQLKLIGNHRYVANGFTKIYSYNKKILYECDPEKEREIELHNDHPIVNIHIEPWLIFTPVKSGFCLDEKKERVVYIGHYTIQVWIFKSGQEPELQYIWCKPVKNKGSKELKDRTVYATIEEAKLRRDSEGRYMLKLYCEIEERDKRSFSKFTIQNSSNYPFEYNIEEPRERERNLNAVDQAATFEFDLMLPQENEKATFEIIANASTALGYLSFVEHRYQIQISSGKIHEHFKRLLDKCQAIIINSMCQNSYIFNQIVNGQSPLEILIKADCVYADRLIKKFLETKNHIPQFHDKDKTKSALLRAIHLGKTDVVYSLLKYYCKRAEENPISWTLTIVPALSTLREVYPDFALDFFKRISYMPVKDEIIRSDREELFAFSKIEELNREVVETFWQKVKTWWLKNEKDLDKRIEDATEFVRIPNKTHPARECVVPLPDFTVYKKTPKSLQKSVVKSRAPFFRRIINYLLYRKKRSPFIEEALSTRYELFETPAMEAVINFKWRKFARFRSSVMLSGYITYTLLFMIGITVRIEFIKKIAMIWLEVFFQLL</sequence>
<dbReference type="Proteomes" id="UP000266861">
    <property type="component" value="Unassembled WGS sequence"/>
</dbReference>
<name>A0A397HB18_9GLOM</name>
<reference evidence="2 3" key="1">
    <citation type="submission" date="2018-08" db="EMBL/GenBank/DDBJ databases">
        <title>Genome and evolution of the arbuscular mycorrhizal fungus Diversispora epigaea (formerly Glomus versiforme) and its bacterial endosymbionts.</title>
        <authorList>
            <person name="Sun X."/>
            <person name="Fei Z."/>
            <person name="Harrison M."/>
        </authorList>
    </citation>
    <scope>NUCLEOTIDE SEQUENCE [LARGE SCALE GENOMIC DNA]</scope>
    <source>
        <strain evidence="2 3">IT104</strain>
    </source>
</reference>
<comment type="caution">
    <text evidence="2">The sequence shown here is derived from an EMBL/GenBank/DDBJ whole genome shotgun (WGS) entry which is preliminary data.</text>
</comment>
<dbReference type="EMBL" id="PQFF01000327">
    <property type="protein sequence ID" value="RHZ59939.1"/>
    <property type="molecule type" value="Genomic_DNA"/>
</dbReference>
<evidence type="ECO:0000313" key="3">
    <source>
        <dbReference type="Proteomes" id="UP000266861"/>
    </source>
</evidence>
<accession>A0A397HB18</accession>
<dbReference type="SUPFAM" id="SSF69322">
    <property type="entry name" value="Tricorn protease domain 2"/>
    <property type="match status" value="1"/>
</dbReference>
<evidence type="ECO:0000256" key="1">
    <source>
        <dbReference type="SAM" id="Phobius"/>
    </source>
</evidence>
<dbReference type="OrthoDB" id="2433234at2759"/>
<dbReference type="STRING" id="1348612.A0A397HB18"/>
<dbReference type="AlphaFoldDB" id="A0A397HB18"/>